<keyword evidence="6 8" id="KW-1133">Transmembrane helix</keyword>
<comment type="caution">
    <text evidence="9">The sequence shown here is derived from an EMBL/GenBank/DDBJ whole genome shotgun (WGS) entry which is preliminary data.</text>
</comment>
<dbReference type="Proteomes" id="UP000479043">
    <property type="component" value="Unassembled WGS sequence"/>
</dbReference>
<evidence type="ECO:0000256" key="4">
    <source>
        <dbReference type="ARBA" id="ARBA00022475"/>
    </source>
</evidence>
<dbReference type="InterPro" id="IPR052017">
    <property type="entry name" value="TSUP"/>
</dbReference>
<dbReference type="RefSeq" id="WP_160972912.1">
    <property type="nucleotide sequence ID" value="NZ_WWEN01000003.1"/>
</dbReference>
<feature type="transmembrane region" description="Helical" evidence="8">
    <location>
        <begin position="174"/>
        <end position="192"/>
    </location>
</feature>
<dbReference type="EMBL" id="WWEN01000003">
    <property type="protein sequence ID" value="MYM55210.1"/>
    <property type="molecule type" value="Genomic_DNA"/>
</dbReference>
<feature type="transmembrane region" description="Helical" evidence="8">
    <location>
        <begin position="227"/>
        <end position="244"/>
    </location>
</feature>
<sequence length="247" mass="25202">MTITDLHLLPALGPWLICALAVVLGTTIQKLSGAGFGMVAAPIMTMVAADWVPGTVLLVGFLVGAGSVLSARDAIVLKDLPPGFMGRTLGAILAASIAAIVVGSPALPVVVACIVLFAVALNLAGLRVPINKASLFGAGTVAGIMGTLTGIGAPPMAILYSRVETRRSAASQNAFFGFGMVVSVLALAIAGVMRWPQVAFAASLAPLVPLSLYLSRPLAKRFERGSIRPWALGLAATAAVILLVRNL</sequence>
<evidence type="ECO:0000313" key="10">
    <source>
        <dbReference type="Proteomes" id="UP000479043"/>
    </source>
</evidence>
<comment type="similarity">
    <text evidence="2 8">Belongs to the 4-toluene sulfonate uptake permease (TSUP) (TC 2.A.102) family.</text>
</comment>
<feature type="transmembrane region" description="Helical" evidence="8">
    <location>
        <begin position="6"/>
        <end position="24"/>
    </location>
</feature>
<gene>
    <name evidence="9" type="ORF">GR167_07830</name>
</gene>
<comment type="subcellular location">
    <subcellularLocation>
        <location evidence="1 8">Cell membrane</location>
        <topology evidence="1 8">Multi-pass membrane protein</topology>
    </subcellularLocation>
</comment>
<evidence type="ECO:0000256" key="6">
    <source>
        <dbReference type="ARBA" id="ARBA00022989"/>
    </source>
</evidence>
<accession>A0A6L8LL35</accession>
<evidence type="ECO:0000256" key="1">
    <source>
        <dbReference type="ARBA" id="ARBA00004651"/>
    </source>
</evidence>
<feature type="transmembrane region" description="Helical" evidence="8">
    <location>
        <begin position="89"/>
        <end position="121"/>
    </location>
</feature>
<organism evidence="9 10">
    <name type="scientific">Thalassovita mangrovi</name>
    <dbReference type="NCBI Taxonomy" id="2692236"/>
    <lineage>
        <taxon>Bacteria</taxon>
        <taxon>Pseudomonadati</taxon>
        <taxon>Pseudomonadota</taxon>
        <taxon>Alphaproteobacteria</taxon>
        <taxon>Rhodobacterales</taxon>
        <taxon>Roseobacteraceae</taxon>
        <taxon>Thalassovita</taxon>
    </lineage>
</organism>
<evidence type="ECO:0000256" key="5">
    <source>
        <dbReference type="ARBA" id="ARBA00022692"/>
    </source>
</evidence>
<evidence type="ECO:0000256" key="8">
    <source>
        <dbReference type="RuleBase" id="RU363041"/>
    </source>
</evidence>
<keyword evidence="7 8" id="KW-0472">Membrane</keyword>
<dbReference type="PANTHER" id="PTHR30269:SF37">
    <property type="entry name" value="MEMBRANE TRANSPORTER PROTEIN"/>
    <property type="match status" value="1"/>
</dbReference>
<evidence type="ECO:0000256" key="2">
    <source>
        <dbReference type="ARBA" id="ARBA00009142"/>
    </source>
</evidence>
<reference evidence="9 10" key="1">
    <citation type="submission" date="2020-01" db="EMBL/GenBank/DDBJ databases">
        <authorList>
            <person name="Chen S."/>
        </authorList>
    </citation>
    <scope>NUCLEOTIDE SEQUENCE [LARGE SCALE GENOMIC DNA]</scope>
    <source>
        <strain evidence="9 10">GS-10</strain>
    </source>
</reference>
<dbReference type="PANTHER" id="PTHR30269">
    <property type="entry name" value="TRANSMEMBRANE PROTEIN YFCA"/>
    <property type="match status" value="1"/>
</dbReference>
<keyword evidence="10" id="KW-1185">Reference proteome</keyword>
<proteinExistence type="inferred from homology"/>
<keyword evidence="4 8" id="KW-1003">Cell membrane</keyword>
<feature type="transmembrane region" description="Helical" evidence="8">
    <location>
        <begin position="55"/>
        <end position="77"/>
    </location>
</feature>
<dbReference type="InterPro" id="IPR002781">
    <property type="entry name" value="TM_pro_TauE-like"/>
</dbReference>
<feature type="transmembrane region" description="Helical" evidence="8">
    <location>
        <begin position="133"/>
        <end position="153"/>
    </location>
</feature>
<protein>
    <recommendedName>
        <fullName evidence="8">Probable membrane transporter protein</fullName>
    </recommendedName>
</protein>
<evidence type="ECO:0000313" key="9">
    <source>
        <dbReference type="EMBL" id="MYM55210.1"/>
    </source>
</evidence>
<dbReference type="GO" id="GO:0005886">
    <property type="term" value="C:plasma membrane"/>
    <property type="evidence" value="ECO:0007669"/>
    <property type="project" value="UniProtKB-SubCell"/>
</dbReference>
<evidence type="ECO:0000256" key="7">
    <source>
        <dbReference type="ARBA" id="ARBA00023136"/>
    </source>
</evidence>
<keyword evidence="5 8" id="KW-0812">Transmembrane</keyword>
<evidence type="ECO:0000256" key="3">
    <source>
        <dbReference type="ARBA" id="ARBA00022448"/>
    </source>
</evidence>
<dbReference type="AlphaFoldDB" id="A0A6L8LL35"/>
<name>A0A6L8LL35_9RHOB</name>
<keyword evidence="3" id="KW-0813">Transport</keyword>
<dbReference type="Pfam" id="PF01925">
    <property type="entry name" value="TauE"/>
    <property type="match status" value="1"/>
</dbReference>